<comment type="caution">
    <text evidence="2">The sequence shown here is derived from an EMBL/GenBank/DDBJ whole genome shotgun (WGS) entry which is preliminary data.</text>
</comment>
<keyword evidence="3" id="KW-1185">Reference proteome</keyword>
<feature type="signal peptide" evidence="1">
    <location>
        <begin position="1"/>
        <end position="26"/>
    </location>
</feature>
<gene>
    <name evidence="2" type="ORF">FMOSSE_LOCUS9650</name>
</gene>
<dbReference type="Proteomes" id="UP000789375">
    <property type="component" value="Unassembled WGS sequence"/>
</dbReference>
<dbReference type="EMBL" id="CAJVPP010002892">
    <property type="protein sequence ID" value="CAG8614603.1"/>
    <property type="molecule type" value="Genomic_DNA"/>
</dbReference>
<evidence type="ECO:0000256" key="1">
    <source>
        <dbReference type="SAM" id="SignalP"/>
    </source>
</evidence>
<keyword evidence="1" id="KW-0732">Signal</keyword>
<feature type="chain" id="PRO_5040184439" evidence="1">
    <location>
        <begin position="27"/>
        <end position="136"/>
    </location>
</feature>
<accession>A0A9N9CWJ2</accession>
<organism evidence="2 3">
    <name type="scientific">Funneliformis mosseae</name>
    <name type="common">Endomycorrhizal fungus</name>
    <name type="synonym">Glomus mosseae</name>
    <dbReference type="NCBI Taxonomy" id="27381"/>
    <lineage>
        <taxon>Eukaryota</taxon>
        <taxon>Fungi</taxon>
        <taxon>Fungi incertae sedis</taxon>
        <taxon>Mucoromycota</taxon>
        <taxon>Glomeromycotina</taxon>
        <taxon>Glomeromycetes</taxon>
        <taxon>Glomerales</taxon>
        <taxon>Glomeraceae</taxon>
        <taxon>Funneliformis</taxon>
    </lineage>
</organism>
<name>A0A9N9CWJ2_FUNMO</name>
<sequence>MKTNEIFQTILLLVIFSCLISPYVDAICDPAEGTVNNDGKVTDYFTSRTTSSSGDITFRLIEMPCGTPYLKLHVVPKSEDLTVFDWYTITDANLNRDVVIGTNVLAGSTFRLQAQVQDVNDFTCYEPTFRGQICYP</sequence>
<reference evidence="2" key="1">
    <citation type="submission" date="2021-06" db="EMBL/GenBank/DDBJ databases">
        <authorList>
            <person name="Kallberg Y."/>
            <person name="Tangrot J."/>
            <person name="Rosling A."/>
        </authorList>
    </citation>
    <scope>NUCLEOTIDE SEQUENCE</scope>
    <source>
        <strain evidence="2">87-6 pot B 2015</strain>
    </source>
</reference>
<protein>
    <submittedName>
        <fullName evidence="2">4842_t:CDS:1</fullName>
    </submittedName>
</protein>
<evidence type="ECO:0000313" key="3">
    <source>
        <dbReference type="Proteomes" id="UP000789375"/>
    </source>
</evidence>
<dbReference type="PROSITE" id="PS51257">
    <property type="entry name" value="PROKAR_LIPOPROTEIN"/>
    <property type="match status" value="1"/>
</dbReference>
<dbReference type="AlphaFoldDB" id="A0A9N9CWJ2"/>
<evidence type="ECO:0000313" key="2">
    <source>
        <dbReference type="EMBL" id="CAG8614603.1"/>
    </source>
</evidence>
<proteinExistence type="predicted"/>